<protein>
    <recommendedName>
        <fullName evidence="1">ACT domain-containing protein</fullName>
    </recommendedName>
</protein>
<dbReference type="PANTHER" id="PTHR34875">
    <property type="entry name" value="UPF0237 PROTEIN MJ1558"/>
    <property type="match status" value="1"/>
</dbReference>
<keyword evidence="3" id="KW-1185">Reference proteome</keyword>
<feature type="domain" description="ACT" evidence="1">
    <location>
        <begin position="5"/>
        <end position="77"/>
    </location>
</feature>
<evidence type="ECO:0000313" key="2">
    <source>
        <dbReference type="EMBL" id="GII93243.1"/>
    </source>
</evidence>
<dbReference type="Pfam" id="PF13740">
    <property type="entry name" value="ACT_6"/>
    <property type="match status" value="1"/>
</dbReference>
<name>A0A919V795_9ACTN</name>
<evidence type="ECO:0000313" key="3">
    <source>
        <dbReference type="Proteomes" id="UP000606172"/>
    </source>
</evidence>
<dbReference type="CDD" id="cd02116">
    <property type="entry name" value="ACT"/>
    <property type="match status" value="1"/>
</dbReference>
<dbReference type="PANTHER" id="PTHR34875:SF6">
    <property type="entry name" value="UPF0237 PROTEIN MJ1558"/>
    <property type="match status" value="1"/>
</dbReference>
<dbReference type="Proteomes" id="UP000606172">
    <property type="component" value="Unassembled WGS sequence"/>
</dbReference>
<gene>
    <name evidence="2" type="ORF">Ssi02_34740</name>
</gene>
<dbReference type="SUPFAM" id="SSF55021">
    <property type="entry name" value="ACT-like"/>
    <property type="match status" value="2"/>
</dbReference>
<proteinExistence type="predicted"/>
<comment type="caution">
    <text evidence="2">The sequence shown here is derived from an EMBL/GenBank/DDBJ whole genome shotgun (WGS) entry which is preliminary data.</text>
</comment>
<dbReference type="InterPro" id="IPR045865">
    <property type="entry name" value="ACT-like_dom_sf"/>
</dbReference>
<dbReference type="Pfam" id="PF01842">
    <property type="entry name" value="ACT"/>
    <property type="match status" value="1"/>
</dbReference>
<dbReference type="EMBL" id="BOOW01000020">
    <property type="protein sequence ID" value="GII93243.1"/>
    <property type="molecule type" value="Genomic_DNA"/>
</dbReference>
<dbReference type="AlphaFoldDB" id="A0A919V795"/>
<dbReference type="Gene3D" id="3.30.70.260">
    <property type="match status" value="2"/>
</dbReference>
<evidence type="ECO:0000259" key="1">
    <source>
        <dbReference type="PROSITE" id="PS51671"/>
    </source>
</evidence>
<reference evidence="2" key="1">
    <citation type="submission" date="2021-01" db="EMBL/GenBank/DDBJ databases">
        <title>Whole genome shotgun sequence of Sinosporangium siamense NBRC 109515.</title>
        <authorList>
            <person name="Komaki H."/>
            <person name="Tamura T."/>
        </authorList>
    </citation>
    <scope>NUCLEOTIDE SEQUENCE</scope>
    <source>
        <strain evidence="2">NBRC 109515</strain>
    </source>
</reference>
<dbReference type="InterPro" id="IPR050990">
    <property type="entry name" value="UPF0237/GcvR_regulator"/>
</dbReference>
<dbReference type="RefSeq" id="WP_204026520.1">
    <property type="nucleotide sequence ID" value="NZ_BOOW01000020.1"/>
</dbReference>
<dbReference type="InterPro" id="IPR002912">
    <property type="entry name" value="ACT_dom"/>
</dbReference>
<sequence length="169" mass="17135">MGLLAVTVVGADRPEVIPEVSGVLAGADLDIREATMTRLGGYAVMVLLVSGDASAEEVRRRVAPLPGVVATVVGLGERLGGQDQGLGYVLSVHGPGRPGVLAALSAVLADAGGRITAFNAGRSGRSHALVADVCLPGHVDVARLMCRLTATGAGFGSEIAFRPARLEVM</sequence>
<accession>A0A919V795</accession>
<organism evidence="2 3">
    <name type="scientific">Sinosporangium siamense</name>
    <dbReference type="NCBI Taxonomy" id="1367973"/>
    <lineage>
        <taxon>Bacteria</taxon>
        <taxon>Bacillati</taxon>
        <taxon>Actinomycetota</taxon>
        <taxon>Actinomycetes</taxon>
        <taxon>Streptosporangiales</taxon>
        <taxon>Streptosporangiaceae</taxon>
        <taxon>Sinosporangium</taxon>
    </lineage>
</organism>
<dbReference type="PROSITE" id="PS51671">
    <property type="entry name" value="ACT"/>
    <property type="match status" value="1"/>
</dbReference>